<feature type="transmembrane region" description="Helical" evidence="5">
    <location>
        <begin position="270"/>
        <end position="289"/>
    </location>
</feature>
<sequence>MSHKYLTNQCYSVLKPNFGYRYQVPQLYTRKQEIFALTFRLIIQAIRRPSLFITGIIQPLLWLLLFSALFQNAPIELFTYTTRYSDFLSSGIIVFTGFTSSLNAGLPIMFDREFGFFNRILSAPIFSRSSIIVASSLNIILSSCIQVLCIICTVKILGNSIPDIYSAAIVLLTLLALINSVTIVSLILAFILPGHIELLACLLIINLPLLFSSTALAPLAFMPSWLQVIASLNPLTYAIEMIRFAYLNSSYSIKSVVISNVWGTISIEKIIFILILTNFISIFMGRQLIANKFED</sequence>
<organism evidence="7">
    <name type="scientific">Helminthocladia australis</name>
    <dbReference type="NCBI Taxonomy" id="260093"/>
    <lineage>
        <taxon>Eukaryota</taxon>
        <taxon>Rhodophyta</taxon>
        <taxon>Florideophyceae</taxon>
        <taxon>Nemaliophycidae</taxon>
        <taxon>Nemaliales</taxon>
        <taxon>Liagoraceae</taxon>
        <taxon>Helminthocladia</taxon>
    </lineage>
</organism>
<protein>
    <recommendedName>
        <fullName evidence="6">ABC transmembrane type-2 domain-containing protein</fullName>
    </recommendedName>
</protein>
<evidence type="ECO:0000256" key="5">
    <source>
        <dbReference type="SAM" id="Phobius"/>
    </source>
</evidence>
<name>A0A1G4NU55_9FLOR</name>
<reference evidence="7" key="2">
    <citation type="submission" date="2016-10" db="EMBL/GenBank/DDBJ databases">
        <authorList>
            <person name="de Groot N.N."/>
        </authorList>
    </citation>
    <scope>NUCLEOTIDE SEQUENCE</scope>
    <source>
        <strain evidence="7">J.0167</strain>
    </source>
</reference>
<keyword evidence="7" id="KW-0934">Plastid</keyword>
<dbReference type="AlphaFoldDB" id="A0A1G4NU55"/>
<gene>
    <name evidence="7" type="primary">ycf38</name>
    <name evidence="7" type="ORF">J0167_191</name>
</gene>
<keyword evidence="3 5" id="KW-1133">Transmembrane helix</keyword>
<dbReference type="GO" id="GO:0043190">
    <property type="term" value="C:ATP-binding cassette (ABC) transporter complex"/>
    <property type="evidence" value="ECO:0007669"/>
    <property type="project" value="InterPro"/>
</dbReference>
<dbReference type="Pfam" id="PF01061">
    <property type="entry name" value="ABC2_membrane"/>
    <property type="match status" value="1"/>
</dbReference>
<keyword evidence="7" id="KW-0150">Chloroplast</keyword>
<reference evidence="7" key="1">
    <citation type="submission" date="2016-10" db="EMBL/GenBank/DDBJ databases">
        <title>Chloroplast genomes as a tool to resolve red algal phylogenies: a case study in the Nemaliales.</title>
        <authorList>
            <person name="Costa J.F."/>
            <person name="Lin S.M."/>
            <person name="Macaya E.C."/>
            <person name="Fernandez-Garcia C."/>
            <person name="Verbruggen H."/>
        </authorList>
    </citation>
    <scope>NUCLEOTIDE SEQUENCE</scope>
    <source>
        <strain evidence="7">J.0167</strain>
    </source>
</reference>
<keyword evidence="4 5" id="KW-0472">Membrane</keyword>
<dbReference type="PANTHER" id="PTHR43077:SF10">
    <property type="entry name" value="TRANSPORT PERMEASE PROTEIN"/>
    <property type="match status" value="1"/>
</dbReference>
<evidence type="ECO:0000256" key="4">
    <source>
        <dbReference type="ARBA" id="ARBA00023136"/>
    </source>
</evidence>
<dbReference type="PIRSF" id="PIRSF006648">
    <property type="entry name" value="DrrB"/>
    <property type="match status" value="1"/>
</dbReference>
<dbReference type="InterPro" id="IPR000412">
    <property type="entry name" value="ABC_2_transport"/>
</dbReference>
<dbReference type="RefSeq" id="YP_009313775.1">
    <property type="nucleotide sequence ID" value="NC_031658.1"/>
</dbReference>
<dbReference type="InterPro" id="IPR051328">
    <property type="entry name" value="T7SS_ABC-Transporter"/>
</dbReference>
<keyword evidence="2 5" id="KW-0812">Transmembrane</keyword>
<evidence type="ECO:0000256" key="2">
    <source>
        <dbReference type="ARBA" id="ARBA00022692"/>
    </source>
</evidence>
<dbReference type="GO" id="GO:0140359">
    <property type="term" value="F:ABC-type transporter activity"/>
    <property type="evidence" value="ECO:0007669"/>
    <property type="project" value="InterPro"/>
</dbReference>
<dbReference type="InterPro" id="IPR013525">
    <property type="entry name" value="ABC2_TM"/>
</dbReference>
<dbReference type="EMBL" id="LT622866">
    <property type="protein sequence ID" value="SCW22029.1"/>
    <property type="molecule type" value="Genomic_DNA"/>
</dbReference>
<feature type="transmembrane region" description="Helical" evidence="5">
    <location>
        <begin position="50"/>
        <end position="70"/>
    </location>
</feature>
<dbReference type="GeneID" id="29998254"/>
<evidence type="ECO:0000256" key="3">
    <source>
        <dbReference type="ARBA" id="ARBA00022989"/>
    </source>
</evidence>
<evidence type="ECO:0000256" key="1">
    <source>
        <dbReference type="ARBA" id="ARBA00004141"/>
    </source>
</evidence>
<feature type="transmembrane region" description="Helical" evidence="5">
    <location>
        <begin position="198"/>
        <end position="221"/>
    </location>
</feature>
<geneLocation type="chloroplast" evidence="7"/>
<proteinExistence type="predicted"/>
<feature type="transmembrane region" description="Helical" evidence="5">
    <location>
        <begin position="90"/>
        <end position="110"/>
    </location>
</feature>
<evidence type="ECO:0000259" key="6">
    <source>
        <dbReference type="PROSITE" id="PS51012"/>
    </source>
</evidence>
<comment type="subcellular location">
    <subcellularLocation>
        <location evidence="1">Membrane</location>
        <topology evidence="1">Multi-pass membrane protein</topology>
    </subcellularLocation>
</comment>
<dbReference type="InterPro" id="IPR047817">
    <property type="entry name" value="ABC2_TM_bact-type"/>
</dbReference>
<feature type="transmembrane region" description="Helical" evidence="5">
    <location>
        <begin position="131"/>
        <end position="158"/>
    </location>
</feature>
<accession>A0A1G4NU55</accession>
<dbReference type="PROSITE" id="PS51012">
    <property type="entry name" value="ABC_TM2"/>
    <property type="match status" value="1"/>
</dbReference>
<feature type="domain" description="ABC transmembrane type-2" evidence="6">
    <location>
        <begin position="50"/>
        <end position="292"/>
    </location>
</feature>
<evidence type="ECO:0000313" key="7">
    <source>
        <dbReference type="EMBL" id="SCW22029.1"/>
    </source>
</evidence>
<dbReference type="PANTHER" id="PTHR43077">
    <property type="entry name" value="TRANSPORT PERMEASE YVFS-RELATED"/>
    <property type="match status" value="1"/>
</dbReference>
<feature type="transmembrane region" description="Helical" evidence="5">
    <location>
        <begin position="164"/>
        <end position="191"/>
    </location>
</feature>